<comment type="caution">
    <text evidence="1">The sequence shown here is derived from an EMBL/GenBank/DDBJ whole genome shotgun (WGS) entry which is preliminary data.</text>
</comment>
<dbReference type="AlphaFoldDB" id="A0A822ZNS8"/>
<protein>
    <submittedName>
        <fullName evidence="1">Uncharacterized protein</fullName>
    </submittedName>
</protein>
<keyword evidence="2" id="KW-1185">Reference proteome</keyword>
<proteinExistence type="predicted"/>
<accession>A0A822ZNS8</accession>
<dbReference type="EMBL" id="DUZY01000007">
    <property type="protein sequence ID" value="DAD45181.1"/>
    <property type="molecule type" value="Genomic_DNA"/>
</dbReference>
<reference evidence="1 2" key="1">
    <citation type="journal article" date="2020" name="Mol. Biol. Evol.">
        <title>Distinct Expression and Methylation Patterns for Genes with Different Fates following a Single Whole-Genome Duplication in Flowering Plants.</title>
        <authorList>
            <person name="Shi T."/>
            <person name="Rahmani R.S."/>
            <person name="Gugger P.F."/>
            <person name="Wang M."/>
            <person name="Li H."/>
            <person name="Zhang Y."/>
            <person name="Li Z."/>
            <person name="Wang Q."/>
            <person name="Van de Peer Y."/>
            <person name="Marchal K."/>
            <person name="Chen J."/>
        </authorList>
    </citation>
    <scope>NUCLEOTIDE SEQUENCE [LARGE SCALE GENOMIC DNA]</scope>
    <source>
        <tissue evidence="1">Leaf</tissue>
    </source>
</reference>
<evidence type="ECO:0000313" key="2">
    <source>
        <dbReference type="Proteomes" id="UP000607653"/>
    </source>
</evidence>
<dbReference type="Proteomes" id="UP000607653">
    <property type="component" value="Unassembled WGS sequence"/>
</dbReference>
<organism evidence="1 2">
    <name type="scientific">Nelumbo nucifera</name>
    <name type="common">Sacred lotus</name>
    <dbReference type="NCBI Taxonomy" id="4432"/>
    <lineage>
        <taxon>Eukaryota</taxon>
        <taxon>Viridiplantae</taxon>
        <taxon>Streptophyta</taxon>
        <taxon>Embryophyta</taxon>
        <taxon>Tracheophyta</taxon>
        <taxon>Spermatophyta</taxon>
        <taxon>Magnoliopsida</taxon>
        <taxon>Proteales</taxon>
        <taxon>Nelumbonaceae</taxon>
        <taxon>Nelumbo</taxon>
    </lineage>
</organism>
<sequence length="43" mass="4921">MKKTNGASNMQGEINGFKSFTLKENHMLSMFIALFINYSLHLL</sequence>
<name>A0A822ZNS8_NELNU</name>
<evidence type="ECO:0000313" key="1">
    <source>
        <dbReference type="EMBL" id="DAD45181.1"/>
    </source>
</evidence>
<gene>
    <name evidence="1" type="ORF">HUJ06_003411</name>
</gene>